<gene>
    <name evidence="1" type="ORF">PAC_17995</name>
</gene>
<dbReference type="Proteomes" id="UP000184330">
    <property type="component" value="Unassembled WGS sequence"/>
</dbReference>
<accession>A0A1L7XST5</accession>
<organism evidence="1 2">
    <name type="scientific">Phialocephala subalpina</name>
    <dbReference type="NCBI Taxonomy" id="576137"/>
    <lineage>
        <taxon>Eukaryota</taxon>
        <taxon>Fungi</taxon>
        <taxon>Dikarya</taxon>
        <taxon>Ascomycota</taxon>
        <taxon>Pezizomycotina</taxon>
        <taxon>Leotiomycetes</taxon>
        <taxon>Helotiales</taxon>
        <taxon>Mollisiaceae</taxon>
        <taxon>Phialocephala</taxon>
        <taxon>Phialocephala fortinii species complex</taxon>
    </lineage>
</organism>
<evidence type="ECO:0000313" key="1">
    <source>
        <dbReference type="EMBL" id="CZR68096.1"/>
    </source>
</evidence>
<proteinExistence type="predicted"/>
<reference evidence="1 2" key="1">
    <citation type="submission" date="2016-03" db="EMBL/GenBank/DDBJ databases">
        <authorList>
            <person name="Ploux O."/>
        </authorList>
    </citation>
    <scope>NUCLEOTIDE SEQUENCE [LARGE SCALE GENOMIC DNA]</scope>
    <source>
        <strain evidence="1 2">UAMH 11012</strain>
    </source>
</reference>
<sequence>MIADFFKLSVRDWLKATDVDPGVLPRMAKVAAVNIFTGSLKIHLENLTIDNITRNLTTRSFSSATGSLALSWTTLTSLNEFTTCSSTPRAKSLSIEAVNPLQQQTPARRIALHIVQLSNDRESVCRCYLSFADPTRAHGAVLIGKCEGLRLQSYNDRKTTFSSTKYLEIVQTDSNIFCRARFLRHLMYASFLRRFQQDILRSLERPISSNSRETPHRNPLPFEASFRSSNDSRLCEYSSPAYEYPSPAYEYSFDVYEYSCPRAISSSTIPQLFEISLPYAISHRISPPMNLYASNTLDTCEWDSICSEWSQSLRTSYALPSFSSKKSHVFPILCEVSRSMLRFPDQES</sequence>
<dbReference type="EMBL" id="FJOG01000051">
    <property type="protein sequence ID" value="CZR68096.1"/>
    <property type="molecule type" value="Genomic_DNA"/>
</dbReference>
<keyword evidence="2" id="KW-1185">Reference proteome</keyword>
<dbReference type="AlphaFoldDB" id="A0A1L7XST5"/>
<evidence type="ECO:0000313" key="2">
    <source>
        <dbReference type="Proteomes" id="UP000184330"/>
    </source>
</evidence>
<protein>
    <submittedName>
        <fullName evidence="1">Uncharacterized protein</fullName>
    </submittedName>
</protein>
<name>A0A1L7XST5_9HELO</name>